<keyword evidence="11" id="KW-1185">Reference proteome</keyword>
<keyword evidence="3 5" id="KW-0378">Hydrolase</keyword>
<dbReference type="InterPro" id="IPR036291">
    <property type="entry name" value="NAD(P)-bd_dom_sf"/>
</dbReference>
<feature type="binding site" evidence="5">
    <location>
        <position position="185"/>
    </location>
    <ligand>
        <name>NAD(+)</name>
        <dbReference type="ChEBI" id="CHEBI:57540"/>
    </ligand>
</feature>
<evidence type="ECO:0000256" key="1">
    <source>
        <dbReference type="ARBA" id="ARBA00007122"/>
    </source>
</evidence>
<dbReference type="SUPFAM" id="SSF51735">
    <property type="entry name" value="NAD(P)-binding Rossmann-fold domains"/>
    <property type="match status" value="1"/>
</dbReference>
<dbReference type="AlphaFoldDB" id="A0A1W1W2V1"/>
<evidence type="ECO:0000256" key="4">
    <source>
        <dbReference type="ARBA" id="ARBA00023027"/>
    </source>
</evidence>
<evidence type="ECO:0000313" key="10">
    <source>
        <dbReference type="EMBL" id="SMB99434.1"/>
    </source>
</evidence>
<dbReference type="GO" id="GO:0005829">
    <property type="term" value="C:cytosol"/>
    <property type="evidence" value="ECO:0007669"/>
    <property type="project" value="TreeGrafter"/>
</dbReference>
<feature type="binding site" evidence="5">
    <location>
        <begin position="214"/>
        <end position="219"/>
    </location>
    <ligand>
        <name>NAD(+)</name>
        <dbReference type="ChEBI" id="CHEBI:57540"/>
    </ligand>
</feature>
<sequence length="417" mass="46100">MANSLIRNPNLANEGKQKLEWVRRHMPVLTHIRQDFEQHRPFQGLRIGMCLHVEAKTAYLAEVLKFGGAEIALCGSNPLSTQDDICAALASLGISVFAWHGCTLEEYNSFLHKVLDTKPQLIIDDGGDLVHLLHTERRDVLAGVLGGAEETTTGILRLKAMERDGVLAFPMLAVNNARSKHLFDNRYGTGQSTWDGIMRTTNLAICGKTVVVAGYGWCGRGVALRGRGLGARVIVVEVDPIRAMEALMDGFEVLPMAEAAKMGDIFVTTTGCISVIRGEHYALMKDGALLANAGHFDVEINKKDLEAISRSRRVVRRNIEEFELKDGRRLYLLAEGRLVNIAAADGHPVEIMDLSFGLQALCMEYLVKEARNLPPKVLPVPLEIDNQVASLWLKSVGVEIDTLTPEQKNYLSSWRHD</sequence>
<evidence type="ECO:0000256" key="3">
    <source>
        <dbReference type="ARBA" id="ARBA00022801"/>
    </source>
</evidence>
<keyword evidence="4 5" id="KW-0520">NAD</keyword>
<dbReference type="GO" id="GO:0006730">
    <property type="term" value="P:one-carbon metabolic process"/>
    <property type="evidence" value="ECO:0007669"/>
    <property type="project" value="UniProtKB-UniRule"/>
</dbReference>
<dbReference type="HAMAP" id="MF_00563">
    <property type="entry name" value="AdoHcyase"/>
    <property type="match status" value="1"/>
</dbReference>
<dbReference type="PANTHER" id="PTHR23420:SF0">
    <property type="entry name" value="ADENOSYLHOMOCYSTEINASE"/>
    <property type="match status" value="1"/>
</dbReference>
<dbReference type="GO" id="GO:0004013">
    <property type="term" value="F:adenosylhomocysteinase activity"/>
    <property type="evidence" value="ECO:0007669"/>
    <property type="project" value="UniProtKB-UniRule"/>
</dbReference>
<dbReference type="InterPro" id="IPR015878">
    <property type="entry name" value="Ado_hCys_hydrolase_NAD-bd"/>
</dbReference>
<evidence type="ECO:0000256" key="7">
    <source>
        <dbReference type="RuleBase" id="RU000548"/>
    </source>
</evidence>
<evidence type="ECO:0000256" key="2">
    <source>
        <dbReference type="ARBA" id="ARBA00022563"/>
    </source>
</evidence>
<feature type="binding site" evidence="5">
    <location>
        <position position="125"/>
    </location>
    <ligand>
        <name>substrate</name>
    </ligand>
</feature>
<dbReference type="STRING" id="698762.SAMN00808754_2899"/>
<dbReference type="PANTHER" id="PTHR23420">
    <property type="entry name" value="ADENOSYLHOMOCYSTEINASE"/>
    <property type="match status" value="1"/>
</dbReference>
<comment type="similarity">
    <text evidence="1 5 8">Belongs to the adenosylhomocysteinase family.</text>
</comment>
<dbReference type="UniPathway" id="UPA00314">
    <property type="reaction ID" value="UER00076"/>
</dbReference>
<feature type="binding site" evidence="6">
    <location>
        <begin position="216"/>
        <end position="221"/>
    </location>
    <ligand>
        <name>NAD(+)</name>
        <dbReference type="ChEBI" id="CHEBI:57540"/>
    </ligand>
</feature>
<feature type="binding site" evidence="5 6">
    <location>
        <position position="237"/>
    </location>
    <ligand>
        <name>NAD(+)</name>
        <dbReference type="ChEBI" id="CHEBI:57540"/>
    </ligand>
</feature>
<dbReference type="PIRSF" id="PIRSF001109">
    <property type="entry name" value="Ad_hcy_hydrolase"/>
    <property type="match status" value="1"/>
</dbReference>
<feature type="binding site" evidence="5 6">
    <location>
        <begin position="151"/>
        <end position="153"/>
    </location>
    <ligand>
        <name>NAD(+)</name>
        <dbReference type="ChEBI" id="CHEBI:57540"/>
    </ligand>
</feature>
<name>A0A1W1W2V1_9FIRM</name>
<protein>
    <recommendedName>
        <fullName evidence="5">Adenosylhomocysteinase</fullName>
        <ecNumber evidence="5">3.13.2.1</ecNumber>
    </recommendedName>
    <alternativeName>
        <fullName evidence="5">S-adenosyl-L-homocysteine hydrolase</fullName>
        <shortName evidence="5">AdoHcyase</shortName>
    </alternativeName>
</protein>
<dbReference type="Pfam" id="PF00670">
    <property type="entry name" value="AdoHcyase_NAD"/>
    <property type="match status" value="1"/>
</dbReference>
<dbReference type="GO" id="GO:0071269">
    <property type="term" value="P:L-homocysteine biosynthetic process"/>
    <property type="evidence" value="ECO:0007669"/>
    <property type="project" value="UniProtKB-UniRule"/>
</dbReference>
<dbReference type="InterPro" id="IPR020082">
    <property type="entry name" value="S-Ado-L-homoCys_hydrolase_CS"/>
</dbReference>
<gene>
    <name evidence="5" type="primary">ahcY</name>
    <name evidence="10" type="ORF">SAMN00808754_2899</name>
</gene>
<proteinExistence type="inferred from homology"/>
<feature type="binding site" evidence="5 6">
    <location>
        <begin position="293"/>
        <end position="295"/>
    </location>
    <ligand>
        <name>NAD(+)</name>
        <dbReference type="ChEBI" id="CHEBI:57540"/>
    </ligand>
</feature>
<dbReference type="NCBIfam" id="NF004005">
    <property type="entry name" value="PRK05476.2-3"/>
    <property type="match status" value="1"/>
</dbReference>
<dbReference type="Gene3D" id="3.40.50.720">
    <property type="entry name" value="NAD(P)-binding Rossmann-like Domain"/>
    <property type="match status" value="1"/>
</dbReference>
<feature type="binding site" evidence="5">
    <location>
        <position position="180"/>
    </location>
    <ligand>
        <name>substrate</name>
    </ligand>
</feature>
<evidence type="ECO:0000313" key="11">
    <source>
        <dbReference type="Proteomes" id="UP000192569"/>
    </source>
</evidence>
<dbReference type="EC" id="3.13.2.1" evidence="5"/>
<feature type="binding site" evidence="5">
    <location>
        <position position="150"/>
    </location>
    <ligand>
        <name>substrate</name>
    </ligand>
</feature>
<evidence type="ECO:0000259" key="9">
    <source>
        <dbReference type="SMART" id="SM00997"/>
    </source>
</evidence>
<dbReference type="NCBIfam" id="TIGR00936">
    <property type="entry name" value="ahcY"/>
    <property type="match status" value="1"/>
</dbReference>
<accession>A0A1W1W2V1</accession>
<keyword evidence="5" id="KW-0963">Cytoplasm</keyword>
<comment type="cofactor">
    <cofactor evidence="5 6 7">
        <name>NAD(+)</name>
        <dbReference type="ChEBI" id="CHEBI:57540"/>
    </cofactor>
    <text evidence="5 6 7">Binds 1 NAD(+) per subunit.</text>
</comment>
<feature type="domain" description="S-adenosyl-L-homocysteine hydrolase NAD binding" evidence="9">
    <location>
        <begin position="185"/>
        <end position="346"/>
    </location>
</feature>
<dbReference type="Proteomes" id="UP000192569">
    <property type="component" value="Chromosome I"/>
</dbReference>
<dbReference type="SUPFAM" id="SSF52283">
    <property type="entry name" value="Formate/glycerate dehydrogenase catalytic domain-like"/>
    <property type="match status" value="1"/>
</dbReference>
<evidence type="ECO:0000256" key="8">
    <source>
        <dbReference type="RuleBase" id="RU004166"/>
    </source>
</evidence>
<dbReference type="FunFam" id="3.40.50.720:FF:000004">
    <property type="entry name" value="Adenosylhomocysteinase"/>
    <property type="match status" value="1"/>
</dbReference>
<dbReference type="InterPro" id="IPR000043">
    <property type="entry name" value="Adenosylhomocysteinase-like"/>
</dbReference>
<comment type="function">
    <text evidence="5">May play a key role in the regulation of the intracellular concentration of adenosylhomocysteine.</text>
</comment>
<comment type="caution">
    <text evidence="5">Lacks conserved residue(s) required for the propagation of feature annotation.</text>
</comment>
<dbReference type="SMART" id="SM00996">
    <property type="entry name" value="AdoHcyase"/>
    <property type="match status" value="1"/>
</dbReference>
<dbReference type="GO" id="GO:0033353">
    <property type="term" value="P:S-adenosylmethionine cycle"/>
    <property type="evidence" value="ECO:0007669"/>
    <property type="project" value="TreeGrafter"/>
</dbReference>
<feature type="binding site" evidence="5">
    <location>
        <position position="184"/>
    </location>
    <ligand>
        <name>substrate</name>
    </ligand>
</feature>
<dbReference type="Gene3D" id="3.40.50.1480">
    <property type="entry name" value="Adenosylhomocysteinase-like"/>
    <property type="match status" value="1"/>
</dbReference>
<comment type="catalytic activity">
    <reaction evidence="5 7">
        <text>S-adenosyl-L-homocysteine + H2O = L-homocysteine + adenosine</text>
        <dbReference type="Rhea" id="RHEA:21708"/>
        <dbReference type="ChEBI" id="CHEBI:15377"/>
        <dbReference type="ChEBI" id="CHEBI:16335"/>
        <dbReference type="ChEBI" id="CHEBI:57856"/>
        <dbReference type="ChEBI" id="CHEBI:58199"/>
        <dbReference type="EC" id="3.13.2.1"/>
    </reaction>
</comment>
<dbReference type="RefSeq" id="WP_084666581.1">
    <property type="nucleotide sequence ID" value="NZ_LT838272.1"/>
</dbReference>
<dbReference type="SMART" id="SM00997">
    <property type="entry name" value="AdoHcyase_NAD"/>
    <property type="match status" value="1"/>
</dbReference>
<dbReference type="OrthoDB" id="9802717at2"/>
<evidence type="ECO:0000256" key="6">
    <source>
        <dbReference type="PIRSR" id="PIRSR001109-2"/>
    </source>
</evidence>
<evidence type="ECO:0000256" key="5">
    <source>
        <dbReference type="HAMAP-Rule" id="MF_00563"/>
    </source>
</evidence>
<feature type="binding site" evidence="5 6">
    <location>
        <position position="340"/>
    </location>
    <ligand>
        <name>NAD(+)</name>
        <dbReference type="ChEBI" id="CHEBI:57540"/>
    </ligand>
</feature>
<reference evidence="10 11" key="1">
    <citation type="submission" date="2017-04" db="EMBL/GenBank/DDBJ databases">
        <authorList>
            <person name="Afonso C.L."/>
            <person name="Miller P.J."/>
            <person name="Scott M.A."/>
            <person name="Spackman E."/>
            <person name="Goraichik I."/>
            <person name="Dimitrov K.M."/>
            <person name="Suarez D.L."/>
            <person name="Swayne D.E."/>
        </authorList>
    </citation>
    <scope>NUCLEOTIDE SEQUENCE [LARGE SCALE GENOMIC DNA]</scope>
    <source>
        <strain evidence="10 11">ToBE</strain>
    </source>
</reference>
<feature type="binding site" evidence="6">
    <location>
        <position position="347"/>
    </location>
    <ligand>
        <name>NAD(+)</name>
        <dbReference type="ChEBI" id="CHEBI:57540"/>
    </ligand>
</feature>
<keyword evidence="2 5" id="KW-0554">One-carbon metabolism</keyword>
<dbReference type="CDD" id="cd00401">
    <property type="entry name" value="SAHH"/>
    <property type="match status" value="1"/>
</dbReference>
<dbReference type="Pfam" id="PF05221">
    <property type="entry name" value="AdoHcyase"/>
    <property type="match status" value="2"/>
</dbReference>
<dbReference type="PROSITE" id="PS00739">
    <property type="entry name" value="ADOHCYASE_2"/>
    <property type="match status" value="1"/>
</dbReference>
<comment type="subcellular location">
    <subcellularLocation>
        <location evidence="5">Cytoplasm</location>
    </subcellularLocation>
</comment>
<dbReference type="InterPro" id="IPR042172">
    <property type="entry name" value="Adenosylhomocyst_ase-like_sf"/>
</dbReference>
<dbReference type="EMBL" id="LT838272">
    <property type="protein sequence ID" value="SMB99434.1"/>
    <property type="molecule type" value="Genomic_DNA"/>
</dbReference>
<organism evidence="10 11">
    <name type="scientific">Thermanaeromonas toyohensis ToBE</name>
    <dbReference type="NCBI Taxonomy" id="698762"/>
    <lineage>
        <taxon>Bacteria</taxon>
        <taxon>Bacillati</taxon>
        <taxon>Bacillota</taxon>
        <taxon>Clostridia</taxon>
        <taxon>Neomoorellales</taxon>
        <taxon>Neomoorellaceae</taxon>
        <taxon>Thermanaeromonas</taxon>
    </lineage>
</organism>
<comment type="pathway">
    <text evidence="5 7">Amino-acid biosynthesis; L-homocysteine biosynthesis; L-homocysteine from S-adenosyl-L-homocysteine: step 1/1.</text>
</comment>